<name>A0A1T4WCZ3_9BACT</name>
<dbReference type="InterPro" id="IPR038076">
    <property type="entry name" value="MgtE_N_sf"/>
</dbReference>
<dbReference type="EMBL" id="FUYA01000006">
    <property type="protein sequence ID" value="SKA74561.1"/>
    <property type="molecule type" value="Genomic_DNA"/>
</dbReference>
<gene>
    <name evidence="4" type="ORF">SAMN02745702_01974</name>
</gene>
<dbReference type="InterPro" id="IPR006668">
    <property type="entry name" value="Mg_transptr_MgtE_intracell_dom"/>
</dbReference>
<keyword evidence="5" id="KW-1185">Reference proteome</keyword>
<keyword evidence="4" id="KW-0282">Flagellum</keyword>
<protein>
    <submittedName>
        <fullName evidence="4">Flagellar motility protein MotE, a chaperone for MotC folding</fullName>
    </submittedName>
</protein>
<evidence type="ECO:0000256" key="2">
    <source>
        <dbReference type="SAM" id="MobiDB-lite"/>
    </source>
</evidence>
<dbReference type="RefSeq" id="WP_144012600.1">
    <property type="nucleotide sequence ID" value="NZ_FUYA01000006.1"/>
</dbReference>
<evidence type="ECO:0000313" key="4">
    <source>
        <dbReference type="EMBL" id="SKA74561.1"/>
    </source>
</evidence>
<evidence type="ECO:0000313" key="5">
    <source>
        <dbReference type="Proteomes" id="UP000189733"/>
    </source>
</evidence>
<evidence type="ECO:0000256" key="1">
    <source>
        <dbReference type="SAM" id="Coils"/>
    </source>
</evidence>
<feature type="domain" description="Magnesium transporter MgtE intracellular" evidence="3">
    <location>
        <begin position="148"/>
        <end position="208"/>
    </location>
</feature>
<dbReference type="Proteomes" id="UP000189733">
    <property type="component" value="Unassembled WGS sequence"/>
</dbReference>
<reference evidence="4 5" key="1">
    <citation type="submission" date="2017-02" db="EMBL/GenBank/DDBJ databases">
        <authorList>
            <person name="Peterson S.W."/>
        </authorList>
    </citation>
    <scope>NUCLEOTIDE SEQUENCE [LARGE SCALE GENOMIC DNA]</scope>
    <source>
        <strain evidence="4 5">DSM 18034</strain>
    </source>
</reference>
<dbReference type="Gene3D" id="1.25.60.10">
    <property type="entry name" value="MgtE N-terminal domain-like"/>
    <property type="match status" value="1"/>
</dbReference>
<dbReference type="AlphaFoldDB" id="A0A1T4WCZ3"/>
<feature type="region of interest" description="Disordered" evidence="2">
    <location>
        <begin position="63"/>
        <end position="98"/>
    </location>
</feature>
<feature type="compositionally biased region" description="Low complexity" evidence="2">
    <location>
        <begin position="75"/>
        <end position="86"/>
    </location>
</feature>
<organism evidence="4 5">
    <name type="scientific">Desulfobaculum bizertense DSM 18034</name>
    <dbReference type="NCBI Taxonomy" id="1121442"/>
    <lineage>
        <taxon>Bacteria</taxon>
        <taxon>Pseudomonadati</taxon>
        <taxon>Thermodesulfobacteriota</taxon>
        <taxon>Desulfovibrionia</taxon>
        <taxon>Desulfovibrionales</taxon>
        <taxon>Desulfovibrionaceae</taxon>
        <taxon>Desulfobaculum</taxon>
    </lineage>
</organism>
<accession>A0A1T4WCZ3</accession>
<keyword evidence="4" id="KW-0966">Cell projection</keyword>
<dbReference type="Pfam" id="PF03448">
    <property type="entry name" value="MgtE_N"/>
    <property type="match status" value="1"/>
</dbReference>
<dbReference type="SUPFAM" id="SSF158791">
    <property type="entry name" value="MgtE N-terminal domain-like"/>
    <property type="match status" value="1"/>
</dbReference>
<keyword evidence="1" id="KW-0175">Coiled coil</keyword>
<evidence type="ECO:0000259" key="3">
    <source>
        <dbReference type="Pfam" id="PF03448"/>
    </source>
</evidence>
<keyword evidence="4" id="KW-0969">Cilium</keyword>
<feature type="coiled-coil region" evidence="1">
    <location>
        <begin position="99"/>
        <end position="154"/>
    </location>
</feature>
<sequence>MKWPRFATRLGLCKILKGIMALACLKICLLAFLGWQAVLTGPVHTDMAPKATQTLAQLAVDGPSVAHAQAEKTPAQEPAAVPAPAAQKKKVENTTPLGREALMDKQEELNRRERELKKLERKISRDMAELQKTRQQLQQMLKDAKAVKSKKERHLVEVFSNMKAKQAAQVLQTMNEEQAVNILSGMRGRQAGEILTFVEAQKAARLAEKLTRLQVPFE</sequence>
<proteinExistence type="predicted"/>
<dbReference type="OrthoDB" id="5297650at2"/>
<dbReference type="STRING" id="1121442.SAMN02745702_01974"/>